<keyword evidence="1" id="KW-0472">Membrane</keyword>
<comment type="caution">
    <text evidence="2">The sequence shown here is derived from an EMBL/GenBank/DDBJ whole genome shotgun (WGS) entry which is preliminary data.</text>
</comment>
<feature type="transmembrane region" description="Helical" evidence="1">
    <location>
        <begin position="78"/>
        <end position="97"/>
    </location>
</feature>
<keyword evidence="1" id="KW-1133">Transmembrane helix</keyword>
<sequence>MNRIFNKLWIYWFITDILLILEVSIWNNFGLIAATLLTAVQTLHYFSENPKISSFPVQVRLAYLLLLIIAFWQPMYWILYPVILGTTAMVLFDYCFLARFMSLMPWNHNQKLTFKIIYQTFFSRPVDGSVQRKPEIT</sequence>
<evidence type="ECO:0000256" key="1">
    <source>
        <dbReference type="SAM" id="Phobius"/>
    </source>
</evidence>
<feature type="transmembrane region" description="Helical" evidence="1">
    <location>
        <begin position="12"/>
        <end position="40"/>
    </location>
</feature>
<keyword evidence="1" id="KW-0812">Transmembrane</keyword>
<dbReference type="EMBL" id="JAGETV010000005">
    <property type="protein sequence ID" value="MBO1926834.1"/>
    <property type="molecule type" value="Genomic_DNA"/>
</dbReference>
<evidence type="ECO:0000313" key="2">
    <source>
        <dbReference type="EMBL" id="MBO1926834.1"/>
    </source>
</evidence>
<dbReference type="Proteomes" id="UP000664835">
    <property type="component" value="Unassembled WGS sequence"/>
</dbReference>
<dbReference type="RefSeq" id="WP_208148275.1">
    <property type="nucleotide sequence ID" value="NZ_JAGETV010000005.1"/>
</dbReference>
<protein>
    <submittedName>
        <fullName evidence="2">Uncharacterized protein</fullName>
    </submittedName>
</protein>
<accession>A0ABS3Q3C3</accession>
<reference evidence="2 3" key="1">
    <citation type="submission" date="2021-03" db="EMBL/GenBank/DDBJ databases">
        <title>Thiomicrorhabdus sp.nov.,novel sulfur-oxidizing bacteria isolated from coastal sediment.</title>
        <authorList>
            <person name="Liu X."/>
        </authorList>
    </citation>
    <scope>NUCLEOTIDE SEQUENCE [LARGE SCALE GENOMIC DNA]</scope>
    <source>
        <strain evidence="2 3">6S2-11</strain>
    </source>
</reference>
<organism evidence="2 3">
    <name type="scientific">Thiomicrorhabdus marina</name>
    <dbReference type="NCBI Taxonomy" id="2818442"/>
    <lineage>
        <taxon>Bacteria</taxon>
        <taxon>Pseudomonadati</taxon>
        <taxon>Pseudomonadota</taxon>
        <taxon>Gammaproteobacteria</taxon>
        <taxon>Thiotrichales</taxon>
        <taxon>Piscirickettsiaceae</taxon>
        <taxon>Thiomicrorhabdus</taxon>
    </lineage>
</organism>
<feature type="transmembrane region" description="Helical" evidence="1">
    <location>
        <begin position="52"/>
        <end position="72"/>
    </location>
</feature>
<evidence type="ECO:0000313" key="3">
    <source>
        <dbReference type="Proteomes" id="UP000664835"/>
    </source>
</evidence>
<gene>
    <name evidence="2" type="ORF">J3998_04535</name>
</gene>
<keyword evidence="3" id="KW-1185">Reference proteome</keyword>
<proteinExistence type="predicted"/>
<name>A0ABS3Q3C3_9GAMM</name>